<keyword evidence="5" id="KW-0653">Protein transport</keyword>
<evidence type="ECO:0000256" key="3">
    <source>
        <dbReference type="ARBA" id="ARBA00022448"/>
    </source>
</evidence>
<comment type="similarity">
    <text evidence="2">Belongs to the sorting nexin family.</text>
</comment>
<keyword evidence="3" id="KW-0813">Transport</keyword>
<keyword evidence="7" id="KW-0446">Lipid-binding</keyword>
<dbReference type="InterPro" id="IPR044106">
    <property type="entry name" value="PX_Snx41/Atg20"/>
</dbReference>
<feature type="region of interest" description="Disordered" evidence="9">
    <location>
        <begin position="1"/>
        <end position="63"/>
    </location>
</feature>
<dbReference type="Gene3D" id="3.30.1520.10">
    <property type="entry name" value="Phox-like domain"/>
    <property type="match status" value="1"/>
</dbReference>
<feature type="compositionally biased region" description="Basic and acidic residues" evidence="9">
    <location>
        <begin position="543"/>
        <end position="554"/>
    </location>
</feature>
<evidence type="ECO:0000256" key="6">
    <source>
        <dbReference type="ARBA" id="ARBA00023006"/>
    </source>
</evidence>
<dbReference type="GO" id="GO:0035091">
    <property type="term" value="F:phosphatidylinositol binding"/>
    <property type="evidence" value="ECO:0007669"/>
    <property type="project" value="InterPro"/>
</dbReference>
<feature type="compositionally biased region" description="Acidic residues" evidence="9">
    <location>
        <begin position="1"/>
        <end position="14"/>
    </location>
</feature>
<feature type="compositionally biased region" description="Basic and acidic residues" evidence="9">
    <location>
        <begin position="382"/>
        <end position="397"/>
    </location>
</feature>
<evidence type="ECO:0000256" key="9">
    <source>
        <dbReference type="SAM" id="MobiDB-lite"/>
    </source>
</evidence>
<dbReference type="GO" id="GO:0042147">
    <property type="term" value="P:retrograde transport, endosome to Golgi"/>
    <property type="evidence" value="ECO:0007669"/>
    <property type="project" value="InterPro"/>
</dbReference>
<keyword evidence="6" id="KW-0072">Autophagy</keyword>
<dbReference type="GO" id="GO:0015031">
    <property type="term" value="P:protein transport"/>
    <property type="evidence" value="ECO:0007669"/>
    <property type="project" value="UniProtKB-KW"/>
</dbReference>
<sequence length="589" mass="65677">MDLEGFEDENPFEQDIDHIQSESSSLSKVAIYEPSSPPPHLAPALSPSSPPHQPPFPSGELHGGTAPQFKTDFCCARDRYLHNSDDFELTITDAQKTSAGTSSPYIVYVIRTGNAEARHRYSEFESLRESLGRLYPTLIVPPIPDKQTIGDYAVKQGKAKEDATLIARRKRMLQTFLNRLARHPILSTEHVFHRFLDGEVSWGEVLNSPPITLLPKNILKAPSHNPTDQNATQAYSALPNPSAAHPLRRPDQRFLDSEAFTIKFANHMSGPMEKTTRRVVKRWSDYAQDHADLGAALNGFSLNERNELAAAIEKTGQAVDTTYVSTTKLLQEVEQNWAEPLHEYTQFASIIKKLLAYRHQKHVQYEMTQDVLENKREQLEELEKSEKEARRLEDALSRGRATGPTIPTPGDGEGEGTVTSDTSPAQSSHLPAHPGANPARRRTRAPGMGLINALSYTLHGMMDVDPETARRNSITKTRESISTLEDALHLAAQDLKYSSSTIQADLDRFQRQKVADFREMGIAMAQAHRDWCKKNLEAWEEAKREIEKIPDHPNKAPFPPEGGPSTSADEPIAPSPANRRDSTATVNGR</sequence>
<evidence type="ECO:0000256" key="4">
    <source>
        <dbReference type="ARBA" id="ARBA00022753"/>
    </source>
</evidence>
<dbReference type="InterPro" id="IPR001683">
    <property type="entry name" value="PX_dom"/>
</dbReference>
<organism evidence="11 12">
    <name type="scientific">Coprinellus micaceus</name>
    <name type="common">Glistening ink-cap mushroom</name>
    <name type="synonym">Coprinus micaceus</name>
    <dbReference type="NCBI Taxonomy" id="71717"/>
    <lineage>
        <taxon>Eukaryota</taxon>
        <taxon>Fungi</taxon>
        <taxon>Dikarya</taxon>
        <taxon>Basidiomycota</taxon>
        <taxon>Agaricomycotina</taxon>
        <taxon>Agaricomycetes</taxon>
        <taxon>Agaricomycetidae</taxon>
        <taxon>Agaricales</taxon>
        <taxon>Agaricineae</taxon>
        <taxon>Psathyrellaceae</taxon>
        <taxon>Coprinellus</taxon>
    </lineage>
</organism>
<evidence type="ECO:0000256" key="1">
    <source>
        <dbReference type="ARBA" id="ARBA00004481"/>
    </source>
</evidence>
<dbReference type="OrthoDB" id="289314at2759"/>
<evidence type="ECO:0000256" key="5">
    <source>
        <dbReference type="ARBA" id="ARBA00022927"/>
    </source>
</evidence>
<dbReference type="InterPro" id="IPR051079">
    <property type="entry name" value="Sorting_Nexin_Autophagy"/>
</dbReference>
<dbReference type="PANTHER" id="PTHR46979:SF2">
    <property type="entry name" value="SORTING NEXIN-41"/>
    <property type="match status" value="1"/>
</dbReference>
<feature type="domain" description="PX" evidence="10">
    <location>
        <begin position="83"/>
        <end position="202"/>
    </location>
</feature>
<dbReference type="GO" id="GO:0006914">
    <property type="term" value="P:autophagy"/>
    <property type="evidence" value="ECO:0007669"/>
    <property type="project" value="UniProtKB-KW"/>
</dbReference>
<comment type="caution">
    <text evidence="11">The sequence shown here is derived from an EMBL/GenBank/DDBJ whole genome shotgun (WGS) entry which is preliminary data.</text>
</comment>
<dbReference type="Proteomes" id="UP000298030">
    <property type="component" value="Unassembled WGS sequence"/>
</dbReference>
<reference evidence="11 12" key="1">
    <citation type="journal article" date="2019" name="Nat. Ecol. Evol.">
        <title>Megaphylogeny resolves global patterns of mushroom evolution.</title>
        <authorList>
            <person name="Varga T."/>
            <person name="Krizsan K."/>
            <person name="Foldi C."/>
            <person name="Dima B."/>
            <person name="Sanchez-Garcia M."/>
            <person name="Sanchez-Ramirez S."/>
            <person name="Szollosi G.J."/>
            <person name="Szarkandi J.G."/>
            <person name="Papp V."/>
            <person name="Albert L."/>
            <person name="Andreopoulos W."/>
            <person name="Angelini C."/>
            <person name="Antonin V."/>
            <person name="Barry K.W."/>
            <person name="Bougher N.L."/>
            <person name="Buchanan P."/>
            <person name="Buyck B."/>
            <person name="Bense V."/>
            <person name="Catcheside P."/>
            <person name="Chovatia M."/>
            <person name="Cooper J."/>
            <person name="Damon W."/>
            <person name="Desjardin D."/>
            <person name="Finy P."/>
            <person name="Geml J."/>
            <person name="Haridas S."/>
            <person name="Hughes K."/>
            <person name="Justo A."/>
            <person name="Karasinski D."/>
            <person name="Kautmanova I."/>
            <person name="Kiss B."/>
            <person name="Kocsube S."/>
            <person name="Kotiranta H."/>
            <person name="LaButti K.M."/>
            <person name="Lechner B.E."/>
            <person name="Liimatainen K."/>
            <person name="Lipzen A."/>
            <person name="Lukacs Z."/>
            <person name="Mihaltcheva S."/>
            <person name="Morgado L.N."/>
            <person name="Niskanen T."/>
            <person name="Noordeloos M.E."/>
            <person name="Ohm R.A."/>
            <person name="Ortiz-Santana B."/>
            <person name="Ovrebo C."/>
            <person name="Racz N."/>
            <person name="Riley R."/>
            <person name="Savchenko A."/>
            <person name="Shiryaev A."/>
            <person name="Soop K."/>
            <person name="Spirin V."/>
            <person name="Szebenyi C."/>
            <person name="Tomsovsky M."/>
            <person name="Tulloss R.E."/>
            <person name="Uehling J."/>
            <person name="Grigoriev I.V."/>
            <person name="Vagvolgyi C."/>
            <person name="Papp T."/>
            <person name="Martin F.M."/>
            <person name="Miettinen O."/>
            <person name="Hibbett D.S."/>
            <person name="Nagy L.G."/>
        </authorList>
    </citation>
    <scope>NUCLEOTIDE SEQUENCE [LARGE SCALE GENOMIC DNA]</scope>
    <source>
        <strain evidence="11 12">FP101781</strain>
    </source>
</reference>
<evidence type="ECO:0000256" key="7">
    <source>
        <dbReference type="ARBA" id="ARBA00023121"/>
    </source>
</evidence>
<dbReference type="AlphaFoldDB" id="A0A4Y7T4N2"/>
<evidence type="ECO:0000256" key="2">
    <source>
        <dbReference type="ARBA" id="ARBA00010883"/>
    </source>
</evidence>
<dbReference type="PROSITE" id="PS50195">
    <property type="entry name" value="PX"/>
    <property type="match status" value="1"/>
</dbReference>
<dbReference type="Pfam" id="PF00787">
    <property type="entry name" value="PX"/>
    <property type="match status" value="1"/>
</dbReference>
<feature type="compositionally biased region" description="Pro residues" evidence="9">
    <location>
        <begin position="48"/>
        <end position="57"/>
    </location>
</feature>
<evidence type="ECO:0000313" key="12">
    <source>
        <dbReference type="Proteomes" id="UP000298030"/>
    </source>
</evidence>
<feature type="region of interest" description="Disordered" evidence="9">
    <location>
        <begin position="382"/>
        <end position="445"/>
    </location>
</feature>
<dbReference type="CDD" id="cd07629">
    <property type="entry name" value="BAR_Atg20p"/>
    <property type="match status" value="1"/>
</dbReference>
<dbReference type="SUPFAM" id="SSF64268">
    <property type="entry name" value="PX domain"/>
    <property type="match status" value="1"/>
</dbReference>
<dbReference type="PANTHER" id="PTHR46979">
    <property type="entry name" value="SORTING NEXIN-41"/>
    <property type="match status" value="1"/>
</dbReference>
<name>A0A4Y7T4N2_COPMI</name>
<dbReference type="SMART" id="SM00312">
    <property type="entry name" value="PX"/>
    <property type="match status" value="1"/>
</dbReference>
<evidence type="ECO:0000256" key="8">
    <source>
        <dbReference type="ARBA" id="ARBA00023136"/>
    </source>
</evidence>
<feature type="region of interest" description="Disordered" evidence="9">
    <location>
        <begin position="223"/>
        <end position="243"/>
    </location>
</feature>
<dbReference type="InterPro" id="IPR036871">
    <property type="entry name" value="PX_dom_sf"/>
</dbReference>
<dbReference type="Gene3D" id="1.20.1270.60">
    <property type="entry name" value="Arfaptin homology (AH) domain/BAR domain"/>
    <property type="match status" value="2"/>
</dbReference>
<feature type="compositionally biased region" description="Polar residues" evidence="9">
    <location>
        <begin position="417"/>
        <end position="429"/>
    </location>
</feature>
<dbReference type="CDD" id="cd06867">
    <property type="entry name" value="PX_SNX41_42"/>
    <property type="match status" value="1"/>
</dbReference>
<dbReference type="InterPro" id="IPR027267">
    <property type="entry name" value="AH/BAR_dom_sf"/>
</dbReference>
<dbReference type="STRING" id="71717.A0A4Y7T4N2"/>
<keyword evidence="12" id="KW-1185">Reference proteome</keyword>
<dbReference type="GO" id="GO:0010008">
    <property type="term" value="C:endosome membrane"/>
    <property type="evidence" value="ECO:0007669"/>
    <property type="project" value="UniProtKB-SubCell"/>
</dbReference>
<accession>A0A4Y7T4N2</accession>
<evidence type="ECO:0000313" key="11">
    <source>
        <dbReference type="EMBL" id="TEB29085.1"/>
    </source>
</evidence>
<dbReference type="GO" id="GO:0005829">
    <property type="term" value="C:cytosol"/>
    <property type="evidence" value="ECO:0007669"/>
    <property type="project" value="GOC"/>
</dbReference>
<feature type="compositionally biased region" description="Polar residues" evidence="9">
    <location>
        <begin position="224"/>
        <end position="235"/>
    </location>
</feature>
<comment type="subcellular location">
    <subcellularLocation>
        <location evidence="1">Endosome membrane</location>
        <topology evidence="1">Peripheral membrane protein</topology>
    </subcellularLocation>
</comment>
<protein>
    <recommendedName>
        <fullName evidence="10">PX domain-containing protein</fullName>
    </recommendedName>
</protein>
<gene>
    <name evidence="11" type="ORF">FA13DRAFT_1866324</name>
</gene>
<proteinExistence type="inferred from homology"/>
<feature type="region of interest" description="Disordered" evidence="9">
    <location>
        <begin position="543"/>
        <end position="589"/>
    </location>
</feature>
<keyword evidence="4" id="KW-0967">Endosome</keyword>
<dbReference type="EMBL" id="QPFP01000029">
    <property type="protein sequence ID" value="TEB29085.1"/>
    <property type="molecule type" value="Genomic_DNA"/>
</dbReference>
<evidence type="ECO:0000259" key="10">
    <source>
        <dbReference type="PROSITE" id="PS50195"/>
    </source>
</evidence>
<keyword evidence="8" id="KW-0472">Membrane</keyword>